<evidence type="ECO:0000313" key="1">
    <source>
        <dbReference type="EMBL" id="KAK4767297.1"/>
    </source>
</evidence>
<protein>
    <submittedName>
        <fullName evidence="1">Uncharacterized protein</fullName>
    </submittedName>
</protein>
<accession>A0AAN7QGK6</accession>
<sequence>MHDARSVKSCSNFNFQARWSSLDELQWRMVYQSVEHVSFEVAEKSKRRLASFFRCFLGATPQLSLSLSSLSLRVAEEVADVDGGRFSRSFDVSCFD</sequence>
<gene>
    <name evidence="1" type="ORF">SAY86_015047</name>
</gene>
<dbReference type="EMBL" id="JAXQNO010000022">
    <property type="protein sequence ID" value="KAK4767297.1"/>
    <property type="molecule type" value="Genomic_DNA"/>
</dbReference>
<proteinExistence type="predicted"/>
<reference evidence="1 2" key="1">
    <citation type="journal article" date="2023" name="Hortic Res">
        <title>Pangenome of water caltrop reveals structural variations and asymmetric subgenome divergence after allopolyploidization.</title>
        <authorList>
            <person name="Zhang X."/>
            <person name="Chen Y."/>
            <person name="Wang L."/>
            <person name="Yuan Y."/>
            <person name="Fang M."/>
            <person name="Shi L."/>
            <person name="Lu R."/>
            <person name="Comes H.P."/>
            <person name="Ma Y."/>
            <person name="Chen Y."/>
            <person name="Huang G."/>
            <person name="Zhou Y."/>
            <person name="Zheng Z."/>
            <person name="Qiu Y."/>
        </authorList>
    </citation>
    <scope>NUCLEOTIDE SEQUENCE [LARGE SCALE GENOMIC DNA]</scope>
    <source>
        <strain evidence="1">F231</strain>
    </source>
</reference>
<comment type="caution">
    <text evidence="1">The sequence shown here is derived from an EMBL/GenBank/DDBJ whole genome shotgun (WGS) entry which is preliminary data.</text>
</comment>
<name>A0AAN7QGK6_TRANT</name>
<dbReference type="Proteomes" id="UP001346149">
    <property type="component" value="Unassembled WGS sequence"/>
</dbReference>
<dbReference type="AlphaFoldDB" id="A0AAN7QGK6"/>
<keyword evidence="2" id="KW-1185">Reference proteome</keyword>
<organism evidence="1 2">
    <name type="scientific">Trapa natans</name>
    <name type="common">Water chestnut</name>
    <dbReference type="NCBI Taxonomy" id="22666"/>
    <lineage>
        <taxon>Eukaryota</taxon>
        <taxon>Viridiplantae</taxon>
        <taxon>Streptophyta</taxon>
        <taxon>Embryophyta</taxon>
        <taxon>Tracheophyta</taxon>
        <taxon>Spermatophyta</taxon>
        <taxon>Magnoliopsida</taxon>
        <taxon>eudicotyledons</taxon>
        <taxon>Gunneridae</taxon>
        <taxon>Pentapetalae</taxon>
        <taxon>rosids</taxon>
        <taxon>malvids</taxon>
        <taxon>Myrtales</taxon>
        <taxon>Lythraceae</taxon>
        <taxon>Trapa</taxon>
    </lineage>
</organism>
<evidence type="ECO:0000313" key="2">
    <source>
        <dbReference type="Proteomes" id="UP001346149"/>
    </source>
</evidence>